<sequence>MNVIEEFDEELSDEFLDENASVSSIHVSENLDKNMSKSLFCSKVEMGRVSETESCLLNQSEMILSSEPEALQSKEVSVPRKALPFKKSSYQGPSNKSKLKNNIKTLFKKVKRIRSYPDTTSEHQKLLMKHKKELLPKRSRLVRGVTVHDCEPPKKFSISLINHNSY</sequence>
<accession>A0AAD1Y634</accession>
<protein>
    <submittedName>
        <fullName evidence="1">Uncharacterized protein</fullName>
    </submittedName>
</protein>
<comment type="caution">
    <text evidence="1">The sequence shown here is derived from an EMBL/GenBank/DDBJ whole genome shotgun (WGS) entry which is preliminary data.</text>
</comment>
<proteinExistence type="predicted"/>
<organism evidence="1 2">
    <name type="scientific">Euplotes crassus</name>
    <dbReference type="NCBI Taxonomy" id="5936"/>
    <lineage>
        <taxon>Eukaryota</taxon>
        <taxon>Sar</taxon>
        <taxon>Alveolata</taxon>
        <taxon>Ciliophora</taxon>
        <taxon>Intramacronucleata</taxon>
        <taxon>Spirotrichea</taxon>
        <taxon>Hypotrichia</taxon>
        <taxon>Euplotida</taxon>
        <taxon>Euplotidae</taxon>
        <taxon>Moneuplotes</taxon>
    </lineage>
</organism>
<gene>
    <name evidence="1" type="ORF">ECRASSUSDP1_LOCUS26943</name>
</gene>
<dbReference type="EMBL" id="CAMPGE010027782">
    <property type="protein sequence ID" value="CAI2385383.1"/>
    <property type="molecule type" value="Genomic_DNA"/>
</dbReference>
<evidence type="ECO:0000313" key="1">
    <source>
        <dbReference type="EMBL" id="CAI2385383.1"/>
    </source>
</evidence>
<evidence type="ECO:0000313" key="2">
    <source>
        <dbReference type="Proteomes" id="UP001295684"/>
    </source>
</evidence>
<reference evidence="1" key="1">
    <citation type="submission" date="2023-07" db="EMBL/GenBank/DDBJ databases">
        <authorList>
            <consortium name="AG Swart"/>
            <person name="Singh M."/>
            <person name="Singh A."/>
            <person name="Seah K."/>
            <person name="Emmerich C."/>
        </authorList>
    </citation>
    <scope>NUCLEOTIDE SEQUENCE</scope>
    <source>
        <strain evidence="1">DP1</strain>
    </source>
</reference>
<name>A0AAD1Y634_EUPCR</name>
<dbReference type="AlphaFoldDB" id="A0AAD1Y634"/>
<keyword evidence="2" id="KW-1185">Reference proteome</keyword>
<dbReference type="Proteomes" id="UP001295684">
    <property type="component" value="Unassembled WGS sequence"/>
</dbReference>